<evidence type="ECO:0000256" key="1">
    <source>
        <dbReference type="SAM" id="Phobius"/>
    </source>
</evidence>
<gene>
    <name evidence="2" type="ORF">ACFFGN_07085</name>
</gene>
<feature type="transmembrane region" description="Helical" evidence="1">
    <location>
        <begin position="20"/>
        <end position="53"/>
    </location>
</feature>
<comment type="caution">
    <text evidence="2">The sequence shown here is derived from an EMBL/GenBank/DDBJ whole genome shotgun (WGS) entry which is preliminary data.</text>
</comment>
<keyword evidence="1" id="KW-1133">Transmembrane helix</keyword>
<evidence type="ECO:0000313" key="3">
    <source>
        <dbReference type="Proteomes" id="UP001589890"/>
    </source>
</evidence>
<dbReference type="EMBL" id="JBHLTC010000006">
    <property type="protein sequence ID" value="MFC0623820.1"/>
    <property type="molecule type" value="Genomic_DNA"/>
</dbReference>
<keyword evidence="3" id="KW-1185">Reference proteome</keyword>
<dbReference type="Proteomes" id="UP001589890">
    <property type="component" value="Unassembled WGS sequence"/>
</dbReference>
<organism evidence="2 3">
    <name type="scientific">Kribbella deserti</name>
    <dbReference type="NCBI Taxonomy" id="1926257"/>
    <lineage>
        <taxon>Bacteria</taxon>
        <taxon>Bacillati</taxon>
        <taxon>Actinomycetota</taxon>
        <taxon>Actinomycetes</taxon>
        <taxon>Propionibacteriales</taxon>
        <taxon>Kribbellaceae</taxon>
        <taxon>Kribbella</taxon>
    </lineage>
</organism>
<sequence length="84" mass="8637">MNALAKFLSKENEPVRVYLYGVATAVLVLLGTVGVLTGSVVTAIGGVLVAALLVPTAAVLRDKVTPYPVPVPPEDEVPVPGDID</sequence>
<reference evidence="2 3" key="1">
    <citation type="submission" date="2024-09" db="EMBL/GenBank/DDBJ databases">
        <authorList>
            <person name="Sun Q."/>
            <person name="Mori K."/>
        </authorList>
    </citation>
    <scope>NUCLEOTIDE SEQUENCE [LARGE SCALE GENOMIC DNA]</scope>
    <source>
        <strain evidence="2 3">CGMCC 1.15906</strain>
    </source>
</reference>
<keyword evidence="1" id="KW-0812">Transmembrane</keyword>
<dbReference type="RefSeq" id="WP_380044520.1">
    <property type="nucleotide sequence ID" value="NZ_JBHLTC010000006.1"/>
</dbReference>
<name>A0ABV6QGP8_9ACTN</name>
<protein>
    <recommendedName>
        <fullName evidence="4">DUF3099 domain-containing protein</fullName>
    </recommendedName>
</protein>
<accession>A0ABV6QGP8</accession>
<evidence type="ECO:0000313" key="2">
    <source>
        <dbReference type="EMBL" id="MFC0623820.1"/>
    </source>
</evidence>
<proteinExistence type="predicted"/>
<evidence type="ECO:0008006" key="4">
    <source>
        <dbReference type="Google" id="ProtNLM"/>
    </source>
</evidence>
<keyword evidence="1" id="KW-0472">Membrane</keyword>